<dbReference type="AlphaFoldDB" id="A0AAD5P6I0"/>
<dbReference type="PANTHER" id="PTHR48449:SF1">
    <property type="entry name" value="DUF1985 DOMAIN-CONTAINING PROTEIN"/>
    <property type="match status" value="1"/>
</dbReference>
<keyword evidence="3" id="KW-1185">Reference proteome</keyword>
<feature type="domain" description="DUF1985" evidence="1">
    <location>
        <begin position="9"/>
        <end position="77"/>
    </location>
</feature>
<dbReference type="Proteomes" id="UP001064489">
    <property type="component" value="Chromosome 9"/>
</dbReference>
<evidence type="ECO:0000313" key="2">
    <source>
        <dbReference type="EMBL" id="KAI9201750.1"/>
    </source>
</evidence>
<proteinExistence type="predicted"/>
<dbReference type="PANTHER" id="PTHR48449">
    <property type="entry name" value="DUF1985 DOMAIN-CONTAINING PROTEIN"/>
    <property type="match status" value="1"/>
</dbReference>
<reference evidence="2" key="2">
    <citation type="submission" date="2023-02" db="EMBL/GenBank/DDBJ databases">
        <authorList>
            <person name="Swenson N.G."/>
            <person name="Wegrzyn J.L."/>
            <person name="Mcevoy S.L."/>
        </authorList>
    </citation>
    <scope>NUCLEOTIDE SEQUENCE</scope>
    <source>
        <strain evidence="2">91603</strain>
        <tissue evidence="2">Leaf</tissue>
    </source>
</reference>
<gene>
    <name evidence="2" type="ORF">LWI28_028665</name>
</gene>
<protein>
    <recommendedName>
        <fullName evidence="1">DUF1985 domain-containing protein</fullName>
    </recommendedName>
</protein>
<comment type="caution">
    <text evidence="2">The sequence shown here is derived from an EMBL/GenBank/DDBJ whole genome shotgun (WGS) entry which is preliminary data.</text>
</comment>
<dbReference type="EMBL" id="JAJSOW010000001">
    <property type="protein sequence ID" value="KAI9201750.1"/>
    <property type="molecule type" value="Genomic_DNA"/>
</dbReference>
<sequence length="161" mass="18880">MAYTSGTLRVEYAELKAVLRIGVFSEQYDAVKLCLLYMLNWILMGLDEREKVPVWQFRLVEDLDAFDAFPWGAHVYRRSIYGFKQALDGRRRRFEQCQRRKGVDVHTTETYNIYGLTHALLIFAFEVIPELGNSGCGKRREIELSPRILKWELSTRPRGRS</sequence>
<evidence type="ECO:0000259" key="1">
    <source>
        <dbReference type="Pfam" id="PF09331"/>
    </source>
</evidence>
<dbReference type="Pfam" id="PF09331">
    <property type="entry name" value="DUF1985"/>
    <property type="match status" value="1"/>
</dbReference>
<evidence type="ECO:0000313" key="3">
    <source>
        <dbReference type="Proteomes" id="UP001064489"/>
    </source>
</evidence>
<organism evidence="2 3">
    <name type="scientific">Acer negundo</name>
    <name type="common">Box elder</name>
    <dbReference type="NCBI Taxonomy" id="4023"/>
    <lineage>
        <taxon>Eukaryota</taxon>
        <taxon>Viridiplantae</taxon>
        <taxon>Streptophyta</taxon>
        <taxon>Embryophyta</taxon>
        <taxon>Tracheophyta</taxon>
        <taxon>Spermatophyta</taxon>
        <taxon>Magnoliopsida</taxon>
        <taxon>eudicotyledons</taxon>
        <taxon>Gunneridae</taxon>
        <taxon>Pentapetalae</taxon>
        <taxon>rosids</taxon>
        <taxon>malvids</taxon>
        <taxon>Sapindales</taxon>
        <taxon>Sapindaceae</taxon>
        <taxon>Hippocastanoideae</taxon>
        <taxon>Acereae</taxon>
        <taxon>Acer</taxon>
    </lineage>
</organism>
<accession>A0AAD5P6I0</accession>
<name>A0AAD5P6I0_ACENE</name>
<reference evidence="2" key="1">
    <citation type="journal article" date="2022" name="Plant J.">
        <title>Strategies of tolerance reflected in two North American maple genomes.</title>
        <authorList>
            <person name="McEvoy S.L."/>
            <person name="Sezen U.U."/>
            <person name="Trouern-Trend A."/>
            <person name="McMahon S.M."/>
            <person name="Schaberg P.G."/>
            <person name="Yang J."/>
            <person name="Wegrzyn J.L."/>
            <person name="Swenson N.G."/>
        </authorList>
    </citation>
    <scope>NUCLEOTIDE SEQUENCE</scope>
    <source>
        <strain evidence="2">91603</strain>
    </source>
</reference>
<dbReference type="InterPro" id="IPR015410">
    <property type="entry name" value="DUF1985"/>
</dbReference>